<evidence type="ECO:0000256" key="6">
    <source>
        <dbReference type="RuleBase" id="RU003968"/>
    </source>
</evidence>
<dbReference type="PANTHER" id="PTHR11552:SF147">
    <property type="entry name" value="CHOLINE DEHYDROGENASE, MITOCHONDRIAL"/>
    <property type="match status" value="1"/>
</dbReference>
<accession>A0A1N6NM62</accession>
<dbReference type="Proteomes" id="UP000186895">
    <property type="component" value="Unassembled WGS sequence"/>
</dbReference>
<sequence length="537" mass="58565">MQETDILIIGAGSAGCALAGRLSEDPNIHVTLVEAGGTARYHWIDIPIGYFKTVGNPRFDWGFETEADPGMDNRQLPWPRGKGLGGSSLINGMLYLRGHQADYDHWAELGNEGWSWQDVLPYFKKAQCREGASGDTIGKDGPLWVSELDKEPVSDAFIAAAAEQGIPTTSDFNTGDNEGAGYFQMTTHKGRRMSTARAYITPVKQRPNLQVLTGWQARRVLFEGTRAVGAEFQVGDGQKTLKARKEVILCAGAIQSPQLLQLSGVGDPELLAQFDIPVVSPLKGVGQNMQDHLQVRPNYRCRQDVETLNDIANSTIKGAREFIKYVFAQKGALNDGVYRAGAFYKSSPEVPFPDVQIHFGLVSFDRPHQPPHPFPGITLSACILRPYSRGSLEICSADPLVPPKIHSGYLEDERDQKLAVSMVKKMRAIAQSGPLANLVEDEHEPGLNIEDDAALLQWVRQRAGSIFHPVSTCAMGPDSDPMAVLDARLRVRGVQGLRVVDGASMPAIVSGNTNAPIIMMAEKAADLIKEDVANETL</sequence>
<dbReference type="Gene3D" id="3.30.560.10">
    <property type="entry name" value="Glucose Oxidase, domain 3"/>
    <property type="match status" value="1"/>
</dbReference>
<dbReference type="GO" id="GO:0050660">
    <property type="term" value="F:flavin adenine dinucleotide binding"/>
    <property type="evidence" value="ECO:0007669"/>
    <property type="project" value="InterPro"/>
</dbReference>
<evidence type="ECO:0000256" key="4">
    <source>
        <dbReference type="ARBA" id="ARBA00022827"/>
    </source>
</evidence>
<dbReference type="Gene3D" id="3.50.50.60">
    <property type="entry name" value="FAD/NAD(P)-binding domain"/>
    <property type="match status" value="1"/>
</dbReference>
<name>A0A1N6NM62_9GAMM</name>
<feature type="domain" description="Glucose-methanol-choline oxidoreductase N-terminal" evidence="8">
    <location>
        <begin position="252"/>
        <end position="266"/>
    </location>
</feature>
<dbReference type="AlphaFoldDB" id="A0A1N6NM62"/>
<keyword evidence="4 5" id="KW-0274">FAD</keyword>
<dbReference type="EMBL" id="FTMN01000001">
    <property type="protein sequence ID" value="SIP93102.1"/>
    <property type="molecule type" value="Genomic_DNA"/>
</dbReference>
<dbReference type="SUPFAM" id="SSF54373">
    <property type="entry name" value="FAD-linked reductases, C-terminal domain"/>
    <property type="match status" value="1"/>
</dbReference>
<keyword evidence="3 6" id="KW-0285">Flavoprotein</keyword>
<feature type="domain" description="Glucose-methanol-choline oxidoreductase N-terminal" evidence="7">
    <location>
        <begin position="81"/>
        <end position="104"/>
    </location>
</feature>
<comment type="similarity">
    <text evidence="2 6">Belongs to the GMC oxidoreductase family.</text>
</comment>
<feature type="binding site" evidence="5">
    <location>
        <position position="502"/>
    </location>
    <ligand>
        <name>FAD</name>
        <dbReference type="ChEBI" id="CHEBI:57692"/>
    </ligand>
</feature>
<dbReference type="PROSITE" id="PS00623">
    <property type="entry name" value="GMC_OXRED_1"/>
    <property type="match status" value="1"/>
</dbReference>
<dbReference type="InterPro" id="IPR007867">
    <property type="entry name" value="GMC_OxRtase_C"/>
</dbReference>
<dbReference type="Pfam" id="PF00732">
    <property type="entry name" value="GMC_oxred_N"/>
    <property type="match status" value="1"/>
</dbReference>
<dbReference type="PANTHER" id="PTHR11552">
    <property type="entry name" value="GLUCOSE-METHANOL-CHOLINE GMC OXIDOREDUCTASE"/>
    <property type="match status" value="1"/>
</dbReference>
<evidence type="ECO:0000256" key="3">
    <source>
        <dbReference type="ARBA" id="ARBA00022630"/>
    </source>
</evidence>
<protein>
    <submittedName>
        <fullName evidence="9">Choline dehydrogenase</fullName>
    </submittedName>
</protein>
<comment type="cofactor">
    <cofactor evidence="1 5">
        <name>FAD</name>
        <dbReference type="ChEBI" id="CHEBI:57692"/>
    </cofactor>
</comment>
<reference evidence="9 10" key="1">
    <citation type="submission" date="2017-01" db="EMBL/GenBank/DDBJ databases">
        <authorList>
            <person name="Mah S.A."/>
            <person name="Swanson W.J."/>
            <person name="Moy G.W."/>
            <person name="Vacquier V.D."/>
        </authorList>
    </citation>
    <scope>NUCLEOTIDE SEQUENCE [LARGE SCALE GENOMIC DNA]</scope>
    <source>
        <strain evidence="9 10">DSM 7027</strain>
    </source>
</reference>
<evidence type="ECO:0000313" key="9">
    <source>
        <dbReference type="EMBL" id="SIP93102.1"/>
    </source>
</evidence>
<gene>
    <name evidence="9" type="ORF">SAMN05421647_101419</name>
</gene>
<dbReference type="Pfam" id="PF05199">
    <property type="entry name" value="GMC_oxred_C"/>
    <property type="match status" value="1"/>
</dbReference>
<keyword evidence="10" id="KW-1185">Reference proteome</keyword>
<proteinExistence type="inferred from homology"/>
<dbReference type="GO" id="GO:0016614">
    <property type="term" value="F:oxidoreductase activity, acting on CH-OH group of donors"/>
    <property type="evidence" value="ECO:0007669"/>
    <property type="project" value="InterPro"/>
</dbReference>
<dbReference type="RefSeq" id="WP_076460411.1">
    <property type="nucleotide sequence ID" value="NZ_FTMN01000001.1"/>
</dbReference>
<dbReference type="STRING" id="49186.SAMN05421647_101419"/>
<dbReference type="InterPro" id="IPR012132">
    <property type="entry name" value="GMC_OxRdtase"/>
</dbReference>
<dbReference type="InterPro" id="IPR036188">
    <property type="entry name" value="FAD/NAD-bd_sf"/>
</dbReference>
<evidence type="ECO:0000256" key="5">
    <source>
        <dbReference type="PIRSR" id="PIRSR000137-2"/>
    </source>
</evidence>
<evidence type="ECO:0000259" key="7">
    <source>
        <dbReference type="PROSITE" id="PS00623"/>
    </source>
</evidence>
<evidence type="ECO:0000256" key="2">
    <source>
        <dbReference type="ARBA" id="ARBA00010790"/>
    </source>
</evidence>
<dbReference type="InterPro" id="IPR000172">
    <property type="entry name" value="GMC_OxRdtase_N"/>
</dbReference>
<evidence type="ECO:0000256" key="1">
    <source>
        <dbReference type="ARBA" id="ARBA00001974"/>
    </source>
</evidence>
<organism evidence="9 10">
    <name type="scientific">Marinobacterium stanieri</name>
    <dbReference type="NCBI Taxonomy" id="49186"/>
    <lineage>
        <taxon>Bacteria</taxon>
        <taxon>Pseudomonadati</taxon>
        <taxon>Pseudomonadota</taxon>
        <taxon>Gammaproteobacteria</taxon>
        <taxon>Oceanospirillales</taxon>
        <taxon>Oceanospirillaceae</taxon>
        <taxon>Marinobacterium</taxon>
    </lineage>
</organism>
<dbReference type="PROSITE" id="PS00624">
    <property type="entry name" value="GMC_OXRED_2"/>
    <property type="match status" value="1"/>
</dbReference>
<dbReference type="SUPFAM" id="SSF51905">
    <property type="entry name" value="FAD/NAD(P)-binding domain"/>
    <property type="match status" value="1"/>
</dbReference>
<evidence type="ECO:0000313" key="10">
    <source>
        <dbReference type="Proteomes" id="UP000186895"/>
    </source>
</evidence>
<evidence type="ECO:0000259" key="8">
    <source>
        <dbReference type="PROSITE" id="PS00624"/>
    </source>
</evidence>
<dbReference type="PIRSF" id="PIRSF000137">
    <property type="entry name" value="Alcohol_oxidase"/>
    <property type="match status" value="1"/>
</dbReference>